<gene>
    <name evidence="2" type="ORF">CLV78_10996</name>
</gene>
<organism evidence="2 3">
    <name type="scientific">Aliiruegeria haliotis</name>
    <dbReference type="NCBI Taxonomy" id="1280846"/>
    <lineage>
        <taxon>Bacteria</taxon>
        <taxon>Pseudomonadati</taxon>
        <taxon>Pseudomonadota</taxon>
        <taxon>Alphaproteobacteria</taxon>
        <taxon>Rhodobacterales</taxon>
        <taxon>Roseobacteraceae</taxon>
        <taxon>Aliiruegeria</taxon>
    </lineage>
</organism>
<feature type="domain" description="YbaK/aminoacyl-tRNA synthetase-associated" evidence="1">
    <location>
        <begin position="27"/>
        <end position="146"/>
    </location>
</feature>
<protein>
    <submittedName>
        <fullName evidence="2">Prolyl-tRNA editing enzyme YbaK/EbsC (Cys-tRNA(Pro) deacylase)</fullName>
    </submittedName>
</protein>
<dbReference type="InterPro" id="IPR036754">
    <property type="entry name" value="YbaK/aa-tRNA-synt-asso_dom_sf"/>
</dbReference>
<dbReference type="OrthoDB" id="9798760at2"/>
<dbReference type="GO" id="GO:0002161">
    <property type="term" value="F:aminoacyl-tRNA deacylase activity"/>
    <property type="evidence" value="ECO:0007669"/>
    <property type="project" value="InterPro"/>
</dbReference>
<dbReference type="AlphaFoldDB" id="A0A2T0RJX5"/>
<dbReference type="InterPro" id="IPR007214">
    <property type="entry name" value="YbaK/aa-tRNA-synth-assoc-dom"/>
</dbReference>
<evidence type="ECO:0000313" key="2">
    <source>
        <dbReference type="EMBL" id="PRY21483.1"/>
    </source>
</evidence>
<proteinExistence type="predicted"/>
<reference evidence="2 3" key="1">
    <citation type="submission" date="2018-03" db="EMBL/GenBank/DDBJ databases">
        <title>Genomic Encyclopedia of Archaeal and Bacterial Type Strains, Phase II (KMG-II): from individual species to whole genera.</title>
        <authorList>
            <person name="Goeker M."/>
        </authorList>
    </citation>
    <scope>NUCLEOTIDE SEQUENCE [LARGE SCALE GENOMIC DNA]</scope>
    <source>
        <strain evidence="2 3">DSM 29328</strain>
    </source>
</reference>
<dbReference type="Proteomes" id="UP000239480">
    <property type="component" value="Unassembled WGS sequence"/>
</dbReference>
<dbReference type="EMBL" id="PVTD01000009">
    <property type="protein sequence ID" value="PRY21483.1"/>
    <property type="molecule type" value="Genomic_DNA"/>
</dbReference>
<dbReference type="Gene3D" id="3.90.960.10">
    <property type="entry name" value="YbaK/aminoacyl-tRNA synthetase-associated domain"/>
    <property type="match status" value="1"/>
</dbReference>
<name>A0A2T0RJX5_9RHOB</name>
<comment type="caution">
    <text evidence="2">The sequence shown here is derived from an EMBL/GenBank/DDBJ whole genome shotgun (WGS) entry which is preliminary data.</text>
</comment>
<evidence type="ECO:0000313" key="3">
    <source>
        <dbReference type="Proteomes" id="UP000239480"/>
    </source>
</evidence>
<dbReference type="SUPFAM" id="SSF55826">
    <property type="entry name" value="YbaK/ProRS associated domain"/>
    <property type="match status" value="1"/>
</dbReference>
<accession>A0A2T0RJX5</accession>
<dbReference type="RefSeq" id="WP_106206720.1">
    <property type="nucleotide sequence ID" value="NZ_PVTD01000009.1"/>
</dbReference>
<dbReference type="Pfam" id="PF04073">
    <property type="entry name" value="tRNA_edit"/>
    <property type="match status" value="1"/>
</dbReference>
<dbReference type="PANTHER" id="PTHR30411:SF1">
    <property type="entry name" value="CYTOPLASMIC PROTEIN"/>
    <property type="match status" value="1"/>
</dbReference>
<evidence type="ECO:0000259" key="1">
    <source>
        <dbReference type="Pfam" id="PF04073"/>
    </source>
</evidence>
<keyword evidence="3" id="KW-1185">Reference proteome</keyword>
<sequence>MSKSLKRVRTVLESAGATFDLREMPDSTRTAQAAADAIGCTLDQIAKSIVVEGESSGTLSLFVTAGGNRVCTRAIAGLLGEPTHPADGARIRQVTGFAIGGVSPIGHKTPIRAWFDPRLNHFEQVWAAAGTPRHVFGIDPATLRDLAAAQLATFTE</sequence>
<dbReference type="PANTHER" id="PTHR30411">
    <property type="entry name" value="CYTOPLASMIC PROTEIN"/>
    <property type="match status" value="1"/>
</dbReference>
<dbReference type="CDD" id="cd04333">
    <property type="entry name" value="ProX_deacylase"/>
    <property type="match status" value="1"/>
</dbReference>